<reference evidence="1 2" key="1">
    <citation type="submission" date="2021-03" db="EMBL/GenBank/DDBJ databases">
        <title>Genomic Encyclopedia of Type Strains, Phase IV (KMG-IV): sequencing the most valuable type-strain genomes for metagenomic binning, comparative biology and taxonomic classification.</title>
        <authorList>
            <person name="Goeker M."/>
        </authorList>
    </citation>
    <scope>NUCLEOTIDE SEQUENCE [LARGE SCALE GENOMIC DNA]</scope>
    <source>
        <strain evidence="1 2">DSM 101953</strain>
    </source>
</reference>
<name>A0ABS4NMK2_9BACL</name>
<dbReference type="InterPro" id="IPR027375">
    <property type="entry name" value="DKNYY"/>
</dbReference>
<organism evidence="1 2">
    <name type="scientific">Paenibacillus silagei</name>
    <dbReference type="NCBI Taxonomy" id="1670801"/>
    <lineage>
        <taxon>Bacteria</taxon>
        <taxon>Bacillati</taxon>
        <taxon>Bacillota</taxon>
        <taxon>Bacilli</taxon>
        <taxon>Bacillales</taxon>
        <taxon>Paenibacillaceae</taxon>
        <taxon>Paenibacillus</taxon>
    </lineage>
</organism>
<dbReference type="EMBL" id="JAGGLV010000003">
    <property type="protein sequence ID" value="MBP2111266.1"/>
    <property type="molecule type" value="Genomic_DNA"/>
</dbReference>
<sequence length="472" mass="53251">MTNSLFITEDAHVLLKQEAGDALLLKGAITSEGFAVIHAFHRGWLPFGYLQDVRGVWWFDGRKNKVTLVSGDAGAFRVLDNDYGLDTLHVYLEDKQIPGADPETFKLLEGSPYFAKDKHRLYVKNVDRFHTWEDIDVETAAAYMDYCMDKDHVLHLYHSLSYDNGSKSGLAHQLRDAYPDVYGWWHASYDKPEAGANRIQGNWFKTDRAVFYASENGAAGRTGTRQVFNLVRGADPVTFKVLDDEYGQDAQGVYCTWRRARTADVLTFEALGGLFGRDAQNVFYNGYRVAGADPASFTVLAGAGSQGLSKDKRQVYHAAFRRTFQPFGHPDYILEPLPGADPESFTVLSENGSWAVDRERVYQWGDPARKLDRDSFVYLFDHGPESWAADKYGLYNANGRRTVKGIDGESFRMLNSFWGKDDYEVFCFRTGGVQRAADAVTFRVTDNDGGAEDARFIYTVTDNNTIKKTKKK</sequence>
<protein>
    <recommendedName>
        <fullName evidence="3">DKNYY family protein</fullName>
    </recommendedName>
</protein>
<accession>A0ABS4NMK2</accession>
<dbReference type="Pfam" id="PF13644">
    <property type="entry name" value="DKNYY"/>
    <property type="match status" value="3"/>
</dbReference>
<proteinExistence type="predicted"/>
<dbReference type="RefSeq" id="WP_209870847.1">
    <property type="nucleotide sequence ID" value="NZ_JAGGLV010000003.1"/>
</dbReference>
<dbReference type="Proteomes" id="UP000773462">
    <property type="component" value="Unassembled WGS sequence"/>
</dbReference>
<keyword evidence="2" id="KW-1185">Reference proteome</keyword>
<gene>
    <name evidence="1" type="ORF">J2Z70_001407</name>
</gene>
<evidence type="ECO:0000313" key="1">
    <source>
        <dbReference type="EMBL" id="MBP2111266.1"/>
    </source>
</evidence>
<comment type="caution">
    <text evidence="1">The sequence shown here is derived from an EMBL/GenBank/DDBJ whole genome shotgun (WGS) entry which is preliminary data.</text>
</comment>
<evidence type="ECO:0000313" key="2">
    <source>
        <dbReference type="Proteomes" id="UP000773462"/>
    </source>
</evidence>
<evidence type="ECO:0008006" key="3">
    <source>
        <dbReference type="Google" id="ProtNLM"/>
    </source>
</evidence>